<dbReference type="AlphaFoldDB" id="A0A9Q0BG95"/>
<reference evidence="3" key="1">
    <citation type="journal article" date="2021" name="J Fungi (Basel)">
        <title>Genomic and Metabolomic Analyses of the Marine Fungus Emericellopsis cladophorae: Insights into Saltwater Adaptability Mechanisms and Its Biosynthetic Potential.</title>
        <authorList>
            <person name="Goncalves M.F.M."/>
            <person name="Hilario S."/>
            <person name="Van de Peer Y."/>
            <person name="Esteves A.C."/>
            <person name="Alves A."/>
        </authorList>
    </citation>
    <scope>NUCLEOTIDE SEQUENCE</scope>
    <source>
        <strain evidence="3">MUM 19.33</strain>
    </source>
</reference>
<dbReference type="InterPro" id="IPR027417">
    <property type="entry name" value="P-loop_NTPase"/>
</dbReference>
<evidence type="ECO:0000259" key="2">
    <source>
        <dbReference type="Pfam" id="PF00350"/>
    </source>
</evidence>
<keyword evidence="4" id="KW-1185">Reference proteome</keyword>
<name>A0A9Q0BG95_9HYPO</name>
<organism evidence="3 4">
    <name type="scientific">Emericellopsis cladophorae</name>
    <dbReference type="NCBI Taxonomy" id="2686198"/>
    <lineage>
        <taxon>Eukaryota</taxon>
        <taxon>Fungi</taxon>
        <taxon>Dikarya</taxon>
        <taxon>Ascomycota</taxon>
        <taxon>Pezizomycotina</taxon>
        <taxon>Sordariomycetes</taxon>
        <taxon>Hypocreomycetidae</taxon>
        <taxon>Hypocreales</taxon>
        <taxon>Bionectriaceae</taxon>
        <taxon>Emericellopsis</taxon>
    </lineage>
</organism>
<accession>A0A9Q0BG95</accession>
<reference evidence="3" key="2">
    <citation type="submission" date="2022-07" db="EMBL/GenBank/DDBJ databases">
        <authorList>
            <person name="Goncalves M.F.M."/>
            <person name="Hilario S."/>
            <person name="Van De Peer Y."/>
            <person name="Esteves A.C."/>
            <person name="Alves A."/>
        </authorList>
    </citation>
    <scope>NUCLEOTIDE SEQUENCE</scope>
    <source>
        <strain evidence="3">MUM 19.33</strain>
    </source>
</reference>
<feature type="compositionally biased region" description="Acidic residues" evidence="1">
    <location>
        <begin position="974"/>
        <end position="996"/>
    </location>
</feature>
<protein>
    <recommendedName>
        <fullName evidence="2">Dynamin N-terminal domain-containing protein</fullName>
    </recommendedName>
</protein>
<evidence type="ECO:0000313" key="3">
    <source>
        <dbReference type="EMBL" id="KAI6783470.1"/>
    </source>
</evidence>
<proteinExistence type="predicted"/>
<dbReference type="SUPFAM" id="SSF52540">
    <property type="entry name" value="P-loop containing nucleoside triphosphate hydrolases"/>
    <property type="match status" value="1"/>
</dbReference>
<dbReference type="Proteomes" id="UP001055219">
    <property type="component" value="Unassembled WGS sequence"/>
</dbReference>
<dbReference type="OrthoDB" id="3598281at2759"/>
<sequence length="1010" mass="113392">MAETSNNGTMPPQGRAKKQKHDTSRDSAETTSFAWDIAEDKSIAERIALKETAVENAVAHVDQLTDLLEQHADDAGAPPPLKAALKSWIAEADETLQSHRNFQVLVGVVGQTGVGKTSLLNAMLGEYELLPSGHERAATAVCCKVAWNYDMEPGHECRAEVFFQDLSEIKLQILGTLQAIKSMVSIANDTSYLKEDERINDTAVAAAEAKHGMDKIRAVWNLDEADIRRSVLACGNEEKLADMAQTILQTNPSLINVLKTRQIELRGATGEDLAKQIKPYLDATTSVLGGSDIAMWPLICNVNVYIRSEILRHGICLVDLPGVGDAVESRVKVASDFHKKLEVTMIVAAIQRAADERTTLRLLNDSQEMRARLTAGTNQHAFGVVLTKMDDLDINSYVKRSRAAEHDHYVQKHMADMKAAQEKIASIIGSEKFIEKANKRLASQLKKLKRKLKTDAGTANGGATDKEIKGVKSTIESGEHQIGSLREDAKPFQGIVDNAMLHLRHWATVTRNTAVAERMQEGFVRRQRRTTVDGDLEEPEHVSTLAVHATSSQAFWRLRNGNDSNLSFPTERYTGVPQMIQWICKATAERREKHLDVTIQRLLQCMNSIDNWSKTCQSDLRINVDYKGLQEALKQEGKQLLADSAKELRELFAEITSVDPFENLATAKRKFRPRAKIIASRWHLKFPEDETSKVTLRWNSYLAVVKRKGGPYSPAANPDIEYDWIPKLYRPIILDMSASINHSVNTKIPALWDKRKANVKQALEAHFKKLTEVAQSFDATLSHHLDERKSDVVTNRKLIFSQITQRLDAFRQSVDVLGAAHAYIFGLLRKCFEYMETEITGQKSYLRRREYVEQFVGRRATDIFNGTVKAMSDDYKKKKKVLKSDLEQLADELVKRVSTGVFLFIDNLLGDCTTSDKLTVQSRVQDTLAAWRKDWQSPKVAEHMLLKDVRIPPELLEEDLKARKAAARKKKNDEDDSDDDDSSDESSDESSDDESDETAKVKTEGDTNNE</sequence>
<comment type="caution">
    <text evidence="3">The sequence shown here is derived from an EMBL/GenBank/DDBJ whole genome shotgun (WGS) entry which is preliminary data.</text>
</comment>
<dbReference type="PANTHER" id="PTHR36681:SF3">
    <property type="entry name" value="NUCLEAR GTPASE, GERMINAL CENTER-ASSOCIATED, TANDEM DUPLICATE 3"/>
    <property type="match status" value="1"/>
</dbReference>
<dbReference type="GeneID" id="75831982"/>
<feature type="compositionally biased region" description="Basic and acidic residues" evidence="1">
    <location>
        <begin position="997"/>
        <end position="1010"/>
    </location>
</feature>
<dbReference type="RefSeq" id="XP_051364326.1">
    <property type="nucleotide sequence ID" value="XM_051503924.1"/>
</dbReference>
<evidence type="ECO:0000256" key="1">
    <source>
        <dbReference type="SAM" id="MobiDB-lite"/>
    </source>
</evidence>
<dbReference type="Pfam" id="PF00350">
    <property type="entry name" value="Dynamin_N"/>
    <property type="match status" value="1"/>
</dbReference>
<dbReference type="Gene3D" id="3.40.50.300">
    <property type="entry name" value="P-loop containing nucleotide triphosphate hydrolases"/>
    <property type="match status" value="1"/>
</dbReference>
<evidence type="ECO:0000313" key="4">
    <source>
        <dbReference type="Proteomes" id="UP001055219"/>
    </source>
</evidence>
<feature type="region of interest" description="Disordered" evidence="1">
    <location>
        <begin position="1"/>
        <end position="32"/>
    </location>
</feature>
<gene>
    <name evidence="3" type="ORF">J7T54_005499</name>
</gene>
<dbReference type="PANTHER" id="PTHR36681">
    <property type="entry name" value="NUCLEAR GTPASE, GERMINAL CENTER-ASSOCIATED, TANDEM DUPLICATE 3"/>
    <property type="match status" value="1"/>
</dbReference>
<feature type="domain" description="Dynamin N-terminal" evidence="2">
    <location>
        <begin position="106"/>
        <end position="372"/>
    </location>
</feature>
<feature type="compositionally biased region" description="Polar residues" evidence="1">
    <location>
        <begin position="1"/>
        <end position="10"/>
    </location>
</feature>
<dbReference type="EMBL" id="JAGIXG020000007">
    <property type="protein sequence ID" value="KAI6783470.1"/>
    <property type="molecule type" value="Genomic_DNA"/>
</dbReference>
<dbReference type="InterPro" id="IPR045063">
    <property type="entry name" value="Dynamin_N"/>
</dbReference>
<feature type="region of interest" description="Disordered" evidence="1">
    <location>
        <begin position="963"/>
        <end position="1010"/>
    </location>
</feature>